<evidence type="ECO:0000313" key="3">
    <source>
        <dbReference type="Proteomes" id="UP001652503"/>
    </source>
</evidence>
<dbReference type="EMBL" id="JAOWLA010000006">
    <property type="protein sequence ID" value="MCV2864742.1"/>
    <property type="molecule type" value="Genomic_DNA"/>
</dbReference>
<evidence type="ECO:0000259" key="1">
    <source>
        <dbReference type="Pfam" id="PF13403"/>
    </source>
</evidence>
<organism evidence="2 3">
    <name type="scientific">Albidovulum sediminicola</name>
    <dbReference type="NCBI Taxonomy" id="2984331"/>
    <lineage>
        <taxon>Bacteria</taxon>
        <taxon>Pseudomonadati</taxon>
        <taxon>Pseudomonadota</taxon>
        <taxon>Alphaproteobacteria</taxon>
        <taxon>Rhodobacterales</taxon>
        <taxon>Paracoccaceae</taxon>
        <taxon>Albidovulum</taxon>
    </lineage>
</organism>
<dbReference type="Proteomes" id="UP001652503">
    <property type="component" value="Unassembled WGS sequence"/>
</dbReference>
<keyword evidence="3" id="KW-1185">Reference proteome</keyword>
<gene>
    <name evidence="2" type="ORF">OE647_08325</name>
</gene>
<accession>A0ABT2Z151</accession>
<dbReference type="InterPro" id="IPR028992">
    <property type="entry name" value="Hedgehog/Intein_dom"/>
</dbReference>
<sequence length="169" mass="18821">MQSHFDHHQSDFKAAVARAQWARPRTAEWTLPGLCWNAHVTTSFGEMPIQGLRRNDPVRTVTGAFVKVVATDRMKLDEEFLEHCPDAAPVRIPANCFGPGRPRNDLLVSPHQMIATSANPSAPELRRARDLLQRPGVMRQPSFGHDYYLFHCGISTSISVEGVLIPTAP</sequence>
<reference evidence="2 3" key="1">
    <citation type="submission" date="2022-10" db="EMBL/GenBank/DDBJ databases">
        <title>Defluviimonas sp. nov., isolated from ocean surface water.</title>
        <authorList>
            <person name="He W."/>
            <person name="Wang L."/>
            <person name="Zhang D.-F."/>
        </authorList>
    </citation>
    <scope>NUCLEOTIDE SEQUENCE [LARGE SCALE GENOMIC DNA]</scope>
    <source>
        <strain evidence="2 3">WL0075</strain>
    </source>
</reference>
<dbReference type="RefSeq" id="WP_263721258.1">
    <property type="nucleotide sequence ID" value="NZ_JAOWLA010000006.1"/>
</dbReference>
<name>A0ABT2Z151_9RHOB</name>
<protein>
    <submittedName>
        <fullName evidence="2">Hint domain-containing protein</fullName>
    </submittedName>
</protein>
<comment type="caution">
    <text evidence="2">The sequence shown here is derived from an EMBL/GenBank/DDBJ whole genome shotgun (WGS) entry which is preliminary data.</text>
</comment>
<evidence type="ECO:0000313" key="2">
    <source>
        <dbReference type="EMBL" id="MCV2864742.1"/>
    </source>
</evidence>
<proteinExistence type="predicted"/>
<dbReference type="Pfam" id="PF13403">
    <property type="entry name" value="Hint_2"/>
    <property type="match status" value="1"/>
</dbReference>
<feature type="domain" description="Hedgehog/Intein (Hint)" evidence="1">
    <location>
        <begin position="35"/>
        <end position="163"/>
    </location>
</feature>